<protein>
    <submittedName>
        <fullName evidence="3">Uncharacterized protein</fullName>
    </submittedName>
</protein>
<dbReference type="Proteomes" id="UP000006548">
    <property type="component" value="Chromosome 2"/>
</dbReference>
<dbReference type="TAIR" id="AT2G06906"/>
<dbReference type="EMBL" id="CP002685">
    <property type="protein sequence ID" value="AEC06023.1"/>
    <property type="molecule type" value="Genomic_DNA"/>
</dbReference>
<name>F4IK78_ARATH</name>
<reference evidence="3 4" key="1">
    <citation type="journal article" date="1999" name="Nature">
        <title>Sequence and analysis of chromosome 2 of the plant Arabidopsis thaliana.</title>
        <authorList>
            <person name="Lin X."/>
            <person name="Kaul S."/>
            <person name="Rounsley S."/>
            <person name="Shea T.P."/>
            <person name="Benito M.I."/>
            <person name="Town C.D."/>
            <person name="Fujii C.Y."/>
            <person name="Mason T."/>
            <person name="Bowman C.L."/>
            <person name="Barnstead M."/>
            <person name="Feldblyum T.V."/>
            <person name="Buell C.R."/>
            <person name="Ketchum K.A."/>
            <person name="Lee J."/>
            <person name="Ronning C.M."/>
            <person name="Koo H.L."/>
            <person name="Moffat K.S."/>
            <person name="Cronin L.A."/>
            <person name="Shen M."/>
            <person name="Pai G."/>
            <person name="Van Aken S."/>
            <person name="Umayam L."/>
            <person name="Tallon L.J."/>
            <person name="Gill J.E."/>
            <person name="Adams M.D."/>
            <person name="Carrera A.J."/>
            <person name="Creasy T.H."/>
            <person name="Goodman H.M."/>
            <person name="Somerville C.R."/>
            <person name="Copenhaver G.P."/>
            <person name="Preuss D."/>
            <person name="Nierman W.C."/>
            <person name="White O."/>
            <person name="Eisen J.A."/>
            <person name="Salzberg S.L."/>
            <person name="Fraser C.M."/>
            <person name="Venter J.C."/>
        </authorList>
    </citation>
    <scope>NUCLEOTIDE SEQUENCE [LARGE SCALE GENOMIC DNA]</scope>
    <source>
        <strain evidence="4">cv. Columbia</strain>
    </source>
</reference>
<dbReference type="KEGG" id="ath:AT2G06906"/>
<evidence type="ECO:0000313" key="4">
    <source>
        <dbReference type="Proteomes" id="UP000006548"/>
    </source>
</evidence>
<gene>
    <name evidence="2 3" type="ordered locus">At2g06906</name>
</gene>
<keyword evidence="4" id="KW-1185">Reference proteome</keyword>
<proteinExistence type="predicted"/>
<dbReference type="ExpressionAtlas" id="F4IK78">
    <property type="expression patterns" value="differential"/>
</dbReference>
<dbReference type="AlphaFoldDB" id="F4IK78"/>
<evidence type="ECO:0000313" key="3">
    <source>
        <dbReference type="EMBL" id="AEC06023.1"/>
    </source>
</evidence>
<feature type="region of interest" description="Disordered" evidence="1">
    <location>
        <begin position="1"/>
        <end position="22"/>
    </location>
</feature>
<dbReference type="GeneID" id="815256"/>
<accession>F4IK78</accession>
<evidence type="ECO:0000256" key="1">
    <source>
        <dbReference type="SAM" id="MobiDB-lite"/>
    </source>
</evidence>
<dbReference type="PaxDb" id="3702-AT2G06906.1"/>
<organism evidence="3 4">
    <name type="scientific">Arabidopsis thaliana</name>
    <name type="common">Mouse-ear cress</name>
    <dbReference type="NCBI Taxonomy" id="3702"/>
    <lineage>
        <taxon>Eukaryota</taxon>
        <taxon>Viridiplantae</taxon>
        <taxon>Streptophyta</taxon>
        <taxon>Embryophyta</taxon>
        <taxon>Tracheophyta</taxon>
        <taxon>Spermatophyta</taxon>
        <taxon>Magnoliopsida</taxon>
        <taxon>eudicotyledons</taxon>
        <taxon>Gunneridae</taxon>
        <taxon>Pentapetalae</taxon>
        <taxon>rosids</taxon>
        <taxon>malvids</taxon>
        <taxon>Brassicales</taxon>
        <taxon>Brassicaceae</taxon>
        <taxon>Camelineae</taxon>
        <taxon>Arabidopsis</taxon>
    </lineage>
</organism>
<evidence type="ECO:0000313" key="2">
    <source>
        <dbReference type="Araport" id="AT2G06906"/>
    </source>
</evidence>
<dbReference type="PhylomeDB" id="F4IK78"/>
<sequence>MPLKRSRGRESVEDEGGSLGLPSRRYNVRERVMGRWVRRDVAEYSRVMSKIGSSDTVAYSGLAWIIAMSERIIREDLAPGAHEIVMVHDYGNHGNPKLHLEQVQPRKRSSSVLGINGDDGPAT</sequence>
<dbReference type="Araport" id="AT2G06906"/>
<feature type="region of interest" description="Disordered" evidence="1">
    <location>
        <begin position="101"/>
        <end position="123"/>
    </location>
</feature>
<dbReference type="HOGENOM" id="CLU_2018353_0_0_1"/>
<dbReference type="RefSeq" id="NP_671794.1">
    <property type="nucleotide sequence ID" value="NM_147261.1"/>
</dbReference>
<dbReference type="InParanoid" id="F4IK78"/>
<reference evidence="4" key="2">
    <citation type="journal article" date="2017" name="Plant J.">
        <title>Araport11: a complete reannotation of the Arabidopsis thaliana reference genome.</title>
        <authorList>
            <person name="Cheng C.Y."/>
            <person name="Krishnakumar V."/>
            <person name="Chan A.P."/>
            <person name="Thibaud-Nissen F."/>
            <person name="Schobel S."/>
            <person name="Town C.D."/>
        </authorList>
    </citation>
    <scope>GENOME REANNOTATION</scope>
    <source>
        <strain evidence="4">cv. Columbia</strain>
    </source>
</reference>